<dbReference type="AlphaFoldDB" id="A0A1W1UW08"/>
<protein>
    <submittedName>
        <fullName evidence="2">Uncharacterized protein</fullName>
    </submittedName>
</protein>
<evidence type="ECO:0000313" key="3">
    <source>
        <dbReference type="Proteomes" id="UP000192408"/>
    </source>
</evidence>
<reference evidence="3" key="1">
    <citation type="submission" date="2017-04" db="EMBL/GenBank/DDBJ databases">
        <authorList>
            <person name="Varghese N."/>
            <person name="Submissions S."/>
        </authorList>
    </citation>
    <scope>NUCLEOTIDE SEQUENCE [LARGE SCALE GENOMIC DNA]</scope>
    <source>
        <strain evidence="3">DSM 23072</strain>
    </source>
</reference>
<keyword evidence="1" id="KW-0472">Membrane</keyword>
<keyword evidence="1" id="KW-0812">Transmembrane</keyword>
<keyword evidence="3" id="KW-1185">Reference proteome</keyword>
<dbReference type="Proteomes" id="UP000192408">
    <property type="component" value="Unassembled WGS sequence"/>
</dbReference>
<feature type="transmembrane region" description="Helical" evidence="1">
    <location>
        <begin position="149"/>
        <end position="169"/>
    </location>
</feature>
<keyword evidence="1" id="KW-1133">Transmembrane helix</keyword>
<accession>A0A1W1UW08</accession>
<feature type="transmembrane region" description="Helical" evidence="1">
    <location>
        <begin position="189"/>
        <end position="208"/>
    </location>
</feature>
<dbReference type="STRING" id="1122938.SAMN05660772_02464"/>
<organism evidence="2 3">
    <name type="scientific">Pasteurella testudinis DSM 23072</name>
    <dbReference type="NCBI Taxonomy" id="1122938"/>
    <lineage>
        <taxon>Bacteria</taxon>
        <taxon>Pseudomonadati</taxon>
        <taxon>Pseudomonadota</taxon>
        <taxon>Gammaproteobacteria</taxon>
        <taxon>Pasteurellales</taxon>
        <taxon>Pasteurellaceae</taxon>
        <taxon>Pasteurella</taxon>
    </lineage>
</organism>
<gene>
    <name evidence="2" type="ORF">SAMN05660772_02464</name>
</gene>
<dbReference type="RefSeq" id="WP_084257133.1">
    <property type="nucleotide sequence ID" value="NZ_FWWV01000018.1"/>
</dbReference>
<name>A0A1W1UW08_9PAST</name>
<dbReference type="EMBL" id="FWWV01000018">
    <property type="protein sequence ID" value="SMB85273.1"/>
    <property type="molecule type" value="Genomic_DNA"/>
</dbReference>
<sequence length="237" mass="28125">MALKKDIEEIIDTLEFISKNGRPNRSNLENKIYKWLGRLNWTFLPLMGISLLMALLYRNINMTYFECFITIFYIFNFIYGVLYIFLAISMVIDIYNVIRQGGRYRLLKHKLAYNIVSVNRLIKFKLHSLKTVKTFLENEIKKKDYVNGVFSWGLVPLSVTVLTALESYGYIQWNDFLSQNIMNFSKPGYWIFMCLVIILMIMIFKISITSDISKYKKYISYLDLVLLEKELDNRNKL</sequence>
<feature type="transmembrane region" description="Helical" evidence="1">
    <location>
        <begin position="39"/>
        <end position="57"/>
    </location>
</feature>
<proteinExistence type="predicted"/>
<evidence type="ECO:0000256" key="1">
    <source>
        <dbReference type="SAM" id="Phobius"/>
    </source>
</evidence>
<evidence type="ECO:0000313" key="2">
    <source>
        <dbReference type="EMBL" id="SMB85273.1"/>
    </source>
</evidence>
<feature type="transmembrane region" description="Helical" evidence="1">
    <location>
        <begin position="77"/>
        <end position="98"/>
    </location>
</feature>